<gene>
    <name evidence="8" type="ORF">AKJ09_08840</name>
</gene>
<protein>
    <submittedName>
        <fullName evidence="8">Outer membrane protein</fullName>
    </submittedName>
</protein>
<dbReference type="InterPro" id="IPR050330">
    <property type="entry name" value="Bact_OuterMem_StrucFunc"/>
</dbReference>
<organism evidence="8 9">
    <name type="scientific">Labilithrix luteola</name>
    <dbReference type="NCBI Taxonomy" id="1391654"/>
    <lineage>
        <taxon>Bacteria</taxon>
        <taxon>Pseudomonadati</taxon>
        <taxon>Myxococcota</taxon>
        <taxon>Polyangia</taxon>
        <taxon>Polyangiales</taxon>
        <taxon>Labilitrichaceae</taxon>
        <taxon>Labilithrix</taxon>
    </lineage>
</organism>
<comment type="subcellular location">
    <subcellularLocation>
        <location evidence="1">Cell outer membrane</location>
    </subcellularLocation>
</comment>
<dbReference type="CDD" id="cd07185">
    <property type="entry name" value="OmpA_C-like"/>
    <property type="match status" value="1"/>
</dbReference>
<evidence type="ECO:0000259" key="7">
    <source>
        <dbReference type="PROSITE" id="PS51123"/>
    </source>
</evidence>
<evidence type="ECO:0000256" key="5">
    <source>
        <dbReference type="SAM" id="MobiDB-lite"/>
    </source>
</evidence>
<keyword evidence="3" id="KW-0998">Cell outer membrane</keyword>
<evidence type="ECO:0000256" key="1">
    <source>
        <dbReference type="ARBA" id="ARBA00004442"/>
    </source>
</evidence>
<dbReference type="InterPro" id="IPR006665">
    <property type="entry name" value="OmpA-like"/>
</dbReference>
<dbReference type="PANTHER" id="PTHR30329:SF21">
    <property type="entry name" value="LIPOPROTEIN YIAD-RELATED"/>
    <property type="match status" value="1"/>
</dbReference>
<feature type="compositionally biased region" description="Low complexity" evidence="5">
    <location>
        <begin position="205"/>
        <end position="249"/>
    </location>
</feature>
<keyword evidence="6" id="KW-0732">Signal</keyword>
<dbReference type="Proteomes" id="UP000064967">
    <property type="component" value="Chromosome"/>
</dbReference>
<feature type="compositionally biased region" description="Pro residues" evidence="5">
    <location>
        <begin position="38"/>
        <end position="56"/>
    </location>
</feature>
<dbReference type="SUPFAM" id="SSF103088">
    <property type="entry name" value="OmpA-like"/>
    <property type="match status" value="1"/>
</dbReference>
<dbReference type="PROSITE" id="PS51123">
    <property type="entry name" value="OMPA_2"/>
    <property type="match status" value="1"/>
</dbReference>
<dbReference type="GO" id="GO:0009279">
    <property type="term" value="C:cell outer membrane"/>
    <property type="evidence" value="ECO:0007669"/>
    <property type="project" value="UniProtKB-SubCell"/>
</dbReference>
<keyword evidence="2 4" id="KW-0472">Membrane</keyword>
<dbReference type="PROSITE" id="PS51257">
    <property type="entry name" value="PROKAR_LIPOPROTEIN"/>
    <property type="match status" value="1"/>
</dbReference>
<evidence type="ECO:0000256" key="4">
    <source>
        <dbReference type="PROSITE-ProRule" id="PRU00473"/>
    </source>
</evidence>
<feature type="region of interest" description="Disordered" evidence="5">
    <location>
        <begin position="33"/>
        <end position="58"/>
    </location>
</feature>
<accession>A0A0K1Q918</accession>
<dbReference type="PRINTS" id="PR01021">
    <property type="entry name" value="OMPADOMAIN"/>
</dbReference>
<dbReference type="RefSeq" id="WP_146653131.1">
    <property type="nucleotide sequence ID" value="NZ_CP012333.1"/>
</dbReference>
<name>A0A0K1Q918_9BACT</name>
<evidence type="ECO:0000256" key="2">
    <source>
        <dbReference type="ARBA" id="ARBA00023136"/>
    </source>
</evidence>
<evidence type="ECO:0000256" key="6">
    <source>
        <dbReference type="SAM" id="SignalP"/>
    </source>
</evidence>
<dbReference type="EMBL" id="CP012333">
    <property type="protein sequence ID" value="AKV02177.1"/>
    <property type="molecule type" value="Genomic_DNA"/>
</dbReference>
<dbReference type="KEGG" id="llu:AKJ09_08840"/>
<dbReference type="STRING" id="1391654.AKJ09_08840"/>
<dbReference type="InterPro" id="IPR036737">
    <property type="entry name" value="OmpA-like_sf"/>
</dbReference>
<evidence type="ECO:0000313" key="8">
    <source>
        <dbReference type="EMBL" id="AKV02177.1"/>
    </source>
</evidence>
<feature type="signal peptide" evidence="6">
    <location>
        <begin position="1"/>
        <end position="21"/>
    </location>
</feature>
<dbReference type="AlphaFoldDB" id="A0A0K1Q918"/>
<dbReference type="InterPro" id="IPR006664">
    <property type="entry name" value="OMP_bac"/>
</dbReference>
<dbReference type="Pfam" id="PF00691">
    <property type="entry name" value="OmpA"/>
    <property type="match status" value="1"/>
</dbReference>
<dbReference type="OrthoDB" id="9805566at2"/>
<keyword evidence="9" id="KW-1185">Reference proteome</keyword>
<sequence>MSKKRLFSVLALCAVSSVTVAAISGCHAEAKFGNPEPKAAPPPPPPAPPPPAPAPAPVTLASKPVFKAIGKAKIVNNEIQIPGKIQFDLDKSTIKETPETQDVLNTLANVMKENPQITKVRVEGHTDDKGALDHNNKLSQERADSVATWLAGKGVDKSRVATIGFGPSKPLVANDSEPHREQNRRTEFKIWEVDGKPTDAAKADASSTPATGSTAAAPAASGTAATKTAAPAGTGTTATPTSATTAPKK</sequence>
<feature type="chain" id="PRO_5005466818" evidence="6">
    <location>
        <begin position="22"/>
        <end position="249"/>
    </location>
</feature>
<feature type="domain" description="OmpA-like" evidence="7">
    <location>
        <begin position="75"/>
        <end position="194"/>
    </location>
</feature>
<feature type="compositionally biased region" description="Basic and acidic residues" evidence="5">
    <location>
        <begin position="176"/>
        <end position="202"/>
    </location>
</feature>
<reference evidence="8 9" key="1">
    <citation type="submission" date="2015-08" db="EMBL/GenBank/DDBJ databases">
        <authorList>
            <person name="Babu N.S."/>
            <person name="Beckwith C.J."/>
            <person name="Beseler K.G."/>
            <person name="Brison A."/>
            <person name="Carone J.V."/>
            <person name="Caskin T.P."/>
            <person name="Diamond M."/>
            <person name="Durham M.E."/>
            <person name="Foxe J.M."/>
            <person name="Go M."/>
            <person name="Henderson B.A."/>
            <person name="Jones I.B."/>
            <person name="McGettigan J.A."/>
            <person name="Micheletti S.J."/>
            <person name="Nasrallah M.E."/>
            <person name="Ortiz D."/>
            <person name="Piller C.R."/>
            <person name="Privatt S.R."/>
            <person name="Schneider S.L."/>
            <person name="Sharp S."/>
            <person name="Smith T.C."/>
            <person name="Stanton J.D."/>
            <person name="Ullery H.E."/>
            <person name="Wilson R.J."/>
            <person name="Serrano M.G."/>
            <person name="Buck G."/>
            <person name="Lee V."/>
            <person name="Wang Y."/>
            <person name="Carvalho R."/>
            <person name="Voegtly L."/>
            <person name="Shi R."/>
            <person name="Duckworth R."/>
            <person name="Johnson A."/>
            <person name="Loviza R."/>
            <person name="Walstead R."/>
            <person name="Shah Z."/>
            <person name="Kiflezghi M."/>
            <person name="Wade K."/>
            <person name="Ball S.L."/>
            <person name="Bradley K.W."/>
            <person name="Asai D.J."/>
            <person name="Bowman C.A."/>
            <person name="Russell D.A."/>
            <person name="Pope W.H."/>
            <person name="Jacobs-Sera D."/>
            <person name="Hendrix R.W."/>
            <person name="Hatfull G.F."/>
        </authorList>
    </citation>
    <scope>NUCLEOTIDE SEQUENCE [LARGE SCALE GENOMIC DNA]</scope>
    <source>
        <strain evidence="8 9">DSM 27648</strain>
    </source>
</reference>
<feature type="region of interest" description="Disordered" evidence="5">
    <location>
        <begin position="164"/>
        <end position="249"/>
    </location>
</feature>
<proteinExistence type="predicted"/>
<evidence type="ECO:0000256" key="3">
    <source>
        <dbReference type="ARBA" id="ARBA00023237"/>
    </source>
</evidence>
<dbReference type="Gene3D" id="3.30.1330.60">
    <property type="entry name" value="OmpA-like domain"/>
    <property type="match status" value="1"/>
</dbReference>
<evidence type="ECO:0000313" key="9">
    <source>
        <dbReference type="Proteomes" id="UP000064967"/>
    </source>
</evidence>
<dbReference type="PANTHER" id="PTHR30329">
    <property type="entry name" value="STATOR ELEMENT OF FLAGELLAR MOTOR COMPLEX"/>
    <property type="match status" value="1"/>
</dbReference>